<name>A0ABY7WPI5_9LACO</name>
<feature type="domain" description="YozE SAM-like" evidence="2">
    <location>
        <begin position="5"/>
        <end position="70"/>
    </location>
</feature>
<dbReference type="Pfam" id="PF06855">
    <property type="entry name" value="YozE_SAM_like"/>
    <property type="match status" value="1"/>
</dbReference>
<evidence type="ECO:0000313" key="4">
    <source>
        <dbReference type="Proteomes" id="UP001220377"/>
    </source>
</evidence>
<evidence type="ECO:0000256" key="1">
    <source>
        <dbReference type="HAMAP-Rule" id="MF_01538"/>
    </source>
</evidence>
<dbReference type="SUPFAM" id="SSF140652">
    <property type="entry name" value="YozE-like"/>
    <property type="match status" value="1"/>
</dbReference>
<dbReference type="PIRSF" id="PIRSF037262">
    <property type="entry name" value="UCP037262"/>
    <property type="match status" value="1"/>
</dbReference>
<dbReference type="Proteomes" id="UP001220377">
    <property type="component" value="Chromosome"/>
</dbReference>
<dbReference type="NCBIfam" id="NF010193">
    <property type="entry name" value="PRK13672.1"/>
    <property type="match status" value="1"/>
</dbReference>
<evidence type="ECO:0000313" key="3">
    <source>
        <dbReference type="EMBL" id="WDF81581.1"/>
    </source>
</evidence>
<dbReference type="Gene3D" id="1.10.150.260">
    <property type="entry name" value="YozE SAM-like"/>
    <property type="match status" value="1"/>
</dbReference>
<sequence length="77" mass="9176">MTEPFYRFLMTLRDPKDHSEVANFAQNAFFDHSFPKQAEDYHELSDYLELNGSYLPNMDVFDKAYELYKEKDGSPRN</sequence>
<proteinExistence type="inferred from homology"/>
<dbReference type="EMBL" id="CP117884">
    <property type="protein sequence ID" value="WDF81581.1"/>
    <property type="molecule type" value="Genomic_DNA"/>
</dbReference>
<reference evidence="3 4" key="1">
    <citation type="submission" date="2023-02" db="EMBL/GenBank/DDBJ databases">
        <title>Genome sequence of Lacticaseibacillus sp. KACC 23028.</title>
        <authorList>
            <person name="Kim S."/>
            <person name="Heo J."/>
            <person name="Kwon S.-W."/>
        </authorList>
    </citation>
    <scope>NUCLEOTIDE SEQUENCE [LARGE SCALE GENOMIC DNA]</scope>
    <source>
        <strain evidence="3 4">KACC 23028</strain>
    </source>
</reference>
<dbReference type="InterPro" id="IPR036806">
    <property type="entry name" value="YozE_SAM-like_sf"/>
</dbReference>
<gene>
    <name evidence="3" type="ORF">PQ472_06500</name>
</gene>
<dbReference type="InterPro" id="IPR010673">
    <property type="entry name" value="UPF0346"/>
</dbReference>
<evidence type="ECO:0000259" key="2">
    <source>
        <dbReference type="Pfam" id="PF06855"/>
    </source>
</evidence>
<dbReference type="HAMAP" id="MF_01538">
    <property type="entry name" value="UPF0346"/>
    <property type="match status" value="1"/>
</dbReference>
<keyword evidence="4" id="KW-1185">Reference proteome</keyword>
<accession>A0ABY7WPI5</accession>
<protein>
    <recommendedName>
        <fullName evidence="1">UPF0346 protein PQ472_06500</fullName>
    </recommendedName>
</protein>
<comment type="similarity">
    <text evidence="1">Belongs to the UPF0346 family.</text>
</comment>
<dbReference type="InterPro" id="IPR023089">
    <property type="entry name" value="YozE_SAM-like"/>
</dbReference>
<organism evidence="3 4">
    <name type="scientific">Lacticaseibacillus pabuli</name>
    <dbReference type="NCBI Taxonomy" id="3025672"/>
    <lineage>
        <taxon>Bacteria</taxon>
        <taxon>Bacillati</taxon>
        <taxon>Bacillota</taxon>
        <taxon>Bacilli</taxon>
        <taxon>Lactobacillales</taxon>
        <taxon>Lactobacillaceae</taxon>
        <taxon>Lacticaseibacillus</taxon>
    </lineage>
</organism>
<dbReference type="RefSeq" id="WP_274258438.1">
    <property type="nucleotide sequence ID" value="NZ_CP117884.1"/>
</dbReference>